<evidence type="ECO:0000313" key="1">
    <source>
        <dbReference type="EMBL" id="ASS73990.1"/>
    </source>
</evidence>
<dbReference type="AlphaFoldDB" id="A0A223CXB0"/>
<keyword evidence="2" id="KW-1185">Reference proteome</keyword>
<sequence length="256" mass="29722">MSRAKSALLRRDILQFHYAINTQELGYDEKVFNSYGDYLMLAEYYVLKKGKEELQNLLDVFRKPLEEMRAGEVHELLVQLQFPIIYTTNYDHLLEKAHEKFTGEKTPSIVTLNDMLKVGNNMKVQIVKFHGDLDDLDSVVLDETSYFERMDFEAALDIKMRADMLGRSVLFLGYSLGDFNVRYMMYKLHKLWDSAKDPLAKPKSYIFLTTPNPLLKEVLFEKRGITTFTSEVSDHGEGLKRFLQALLKGVNDLEPQ</sequence>
<dbReference type="InterPro" id="IPR029035">
    <property type="entry name" value="DHS-like_NAD/FAD-binding_dom"/>
</dbReference>
<proteinExistence type="predicted"/>
<protein>
    <submittedName>
        <fullName evidence="1">Uncharacterized protein</fullName>
    </submittedName>
</protein>
<accession>A0A223CXB0</accession>
<dbReference type="SUPFAM" id="SSF52467">
    <property type="entry name" value="DHS-like NAD/FAD-binding domain"/>
    <property type="match status" value="1"/>
</dbReference>
<evidence type="ECO:0000313" key="2">
    <source>
        <dbReference type="Proteomes" id="UP000214688"/>
    </source>
</evidence>
<dbReference type="Proteomes" id="UP000214688">
    <property type="component" value="Chromosome"/>
</dbReference>
<reference evidence="1 2" key="1">
    <citation type="journal article" date="2015" name="Int. J. Syst. Evol. Microbiol.">
        <title>Tumebacillus algifaecis sp. nov., isolated from decomposing algal scum.</title>
        <authorList>
            <person name="Wu Y.F."/>
            <person name="Zhang B."/>
            <person name="Xing P."/>
            <person name="Wu Q.L."/>
            <person name="Liu S.J."/>
        </authorList>
    </citation>
    <scope>NUCLEOTIDE SEQUENCE [LARGE SCALE GENOMIC DNA]</scope>
    <source>
        <strain evidence="1 2">THMBR28</strain>
    </source>
</reference>
<dbReference type="Pfam" id="PF13289">
    <property type="entry name" value="SIR2_2"/>
    <property type="match status" value="1"/>
</dbReference>
<name>A0A223CXB0_9BACL</name>
<gene>
    <name evidence="1" type="ORF">CIG75_02655</name>
</gene>
<dbReference type="EMBL" id="CP022657">
    <property type="protein sequence ID" value="ASS73990.1"/>
    <property type="molecule type" value="Genomic_DNA"/>
</dbReference>
<organism evidence="1 2">
    <name type="scientific">Tumebacillus algifaecis</name>
    <dbReference type="NCBI Taxonomy" id="1214604"/>
    <lineage>
        <taxon>Bacteria</taxon>
        <taxon>Bacillati</taxon>
        <taxon>Bacillota</taxon>
        <taxon>Bacilli</taxon>
        <taxon>Bacillales</taxon>
        <taxon>Alicyclobacillaceae</taxon>
        <taxon>Tumebacillus</taxon>
    </lineage>
</organism>
<dbReference type="KEGG" id="tab:CIG75_02655"/>